<dbReference type="EMBL" id="CP018221">
    <property type="protein sequence ID" value="API59674.1"/>
    <property type="molecule type" value="Genomic_DNA"/>
</dbReference>
<gene>
    <name evidence="1" type="ORF">BSL82_10380</name>
</gene>
<evidence type="ECO:0000313" key="1">
    <source>
        <dbReference type="EMBL" id="API59674.1"/>
    </source>
</evidence>
<reference evidence="2" key="1">
    <citation type="submission" date="2016-11" db="EMBL/GenBank/DDBJ databases">
        <title>Complete Genome Sequence of alachlor-degrading Sphingomonas sp. strain JJ-A5.</title>
        <authorList>
            <person name="Lee H."/>
            <person name="Ka J.-O."/>
        </authorList>
    </citation>
    <scope>NUCLEOTIDE SEQUENCE [LARGE SCALE GENOMIC DNA]</scope>
    <source>
        <strain evidence="2">JJ-A5</strain>
    </source>
</reference>
<accession>A0A1L3ZVJ3</accession>
<name>A0A1L3ZVJ3_9SPHN</name>
<evidence type="ECO:0000313" key="2">
    <source>
        <dbReference type="Proteomes" id="UP000182063"/>
    </source>
</evidence>
<dbReference type="KEGG" id="sphj:BSL82_10380"/>
<dbReference type="AlphaFoldDB" id="A0A1L3ZVJ3"/>
<organism evidence="1 2">
    <name type="scientific">Tardibacter chloracetimidivorans</name>
    <dbReference type="NCBI Taxonomy" id="1921510"/>
    <lineage>
        <taxon>Bacteria</taxon>
        <taxon>Pseudomonadati</taxon>
        <taxon>Pseudomonadota</taxon>
        <taxon>Alphaproteobacteria</taxon>
        <taxon>Sphingomonadales</taxon>
        <taxon>Sphingomonadaceae</taxon>
        <taxon>Tardibacter</taxon>
    </lineage>
</organism>
<protein>
    <submittedName>
        <fullName evidence="1">Uncharacterized protein</fullName>
    </submittedName>
</protein>
<keyword evidence="2" id="KW-1185">Reference proteome</keyword>
<proteinExistence type="predicted"/>
<dbReference type="STRING" id="1921510.BSL82_10380"/>
<sequence>MFPVGVAASVYTGAFRFLREALESNPLNPARTVTVKLLSYDVICPVRLVGTKLSQTDRAGHQVSKLQSARVGLLIGKHDFHGGKLNTTIIATVLDASKFQF</sequence>
<dbReference type="Proteomes" id="UP000182063">
    <property type="component" value="Chromosome"/>
</dbReference>